<dbReference type="InterPro" id="IPR006665">
    <property type="entry name" value="OmpA-like"/>
</dbReference>
<protein>
    <submittedName>
        <fullName evidence="8">OmpA family protein</fullName>
    </submittedName>
</protein>
<comment type="subcellular location">
    <subcellularLocation>
        <location evidence="1">Cell outer membrane</location>
    </subcellularLocation>
</comment>
<dbReference type="PANTHER" id="PTHR30329:SF21">
    <property type="entry name" value="LIPOPROTEIN YIAD-RELATED"/>
    <property type="match status" value="1"/>
</dbReference>
<evidence type="ECO:0000313" key="9">
    <source>
        <dbReference type="Proteomes" id="UP000295455"/>
    </source>
</evidence>
<keyword evidence="2 4" id="KW-0472">Membrane</keyword>
<dbReference type="GO" id="GO:0009279">
    <property type="term" value="C:cell outer membrane"/>
    <property type="evidence" value="ECO:0007669"/>
    <property type="project" value="UniProtKB-SubCell"/>
</dbReference>
<keyword evidence="3" id="KW-0998">Cell outer membrane</keyword>
<feature type="coiled-coil region" evidence="5">
    <location>
        <begin position="74"/>
        <end position="134"/>
    </location>
</feature>
<dbReference type="PROSITE" id="PS51123">
    <property type="entry name" value="OMPA_2"/>
    <property type="match status" value="1"/>
</dbReference>
<dbReference type="Proteomes" id="UP000295455">
    <property type="component" value="Unassembled WGS sequence"/>
</dbReference>
<evidence type="ECO:0000259" key="7">
    <source>
        <dbReference type="PROSITE" id="PS51123"/>
    </source>
</evidence>
<dbReference type="PRINTS" id="PR01021">
    <property type="entry name" value="OMPADOMAIN"/>
</dbReference>
<dbReference type="InterPro" id="IPR050330">
    <property type="entry name" value="Bact_OuterMem_StrucFunc"/>
</dbReference>
<organism evidence="8 9">
    <name type="scientific">Mariniflexile fucanivorans</name>
    <dbReference type="NCBI Taxonomy" id="264023"/>
    <lineage>
        <taxon>Bacteria</taxon>
        <taxon>Pseudomonadati</taxon>
        <taxon>Bacteroidota</taxon>
        <taxon>Flavobacteriia</taxon>
        <taxon>Flavobacteriales</taxon>
        <taxon>Flavobacteriaceae</taxon>
        <taxon>Mariniflexile</taxon>
    </lineage>
</organism>
<keyword evidence="6" id="KW-0732">Signal</keyword>
<dbReference type="Gene3D" id="3.30.1330.60">
    <property type="entry name" value="OmpA-like domain"/>
    <property type="match status" value="1"/>
</dbReference>
<dbReference type="OrthoDB" id="1377196at2"/>
<comment type="caution">
    <text evidence="8">The sequence shown here is derived from an EMBL/GenBank/DDBJ whole genome shotgun (WGS) entry which is preliminary data.</text>
</comment>
<dbReference type="PANTHER" id="PTHR30329">
    <property type="entry name" value="STATOR ELEMENT OF FLAGELLAR MOTOR COMPLEX"/>
    <property type="match status" value="1"/>
</dbReference>
<proteinExistence type="predicted"/>
<dbReference type="CDD" id="cd07185">
    <property type="entry name" value="OmpA_C-like"/>
    <property type="match status" value="1"/>
</dbReference>
<name>A0A4R1RRU7_9FLAO</name>
<evidence type="ECO:0000256" key="4">
    <source>
        <dbReference type="PROSITE-ProRule" id="PRU00473"/>
    </source>
</evidence>
<evidence type="ECO:0000256" key="5">
    <source>
        <dbReference type="SAM" id="Coils"/>
    </source>
</evidence>
<accession>A0A4R1RRU7</accession>
<dbReference type="SUPFAM" id="SSF103088">
    <property type="entry name" value="OmpA-like"/>
    <property type="match status" value="1"/>
</dbReference>
<evidence type="ECO:0000313" key="8">
    <source>
        <dbReference type="EMBL" id="TCL69178.1"/>
    </source>
</evidence>
<dbReference type="InterPro" id="IPR006664">
    <property type="entry name" value="OMP_bac"/>
</dbReference>
<feature type="chain" id="PRO_5020510724" evidence="6">
    <location>
        <begin position="21"/>
        <end position="332"/>
    </location>
</feature>
<keyword evidence="5" id="KW-0175">Coiled coil</keyword>
<dbReference type="Pfam" id="PF00691">
    <property type="entry name" value="OmpA"/>
    <property type="match status" value="1"/>
</dbReference>
<evidence type="ECO:0000256" key="3">
    <source>
        <dbReference type="ARBA" id="ARBA00023237"/>
    </source>
</evidence>
<dbReference type="RefSeq" id="WP_132214720.1">
    <property type="nucleotide sequence ID" value="NZ_OX156936.1"/>
</dbReference>
<evidence type="ECO:0000256" key="6">
    <source>
        <dbReference type="SAM" id="SignalP"/>
    </source>
</evidence>
<dbReference type="InterPro" id="IPR036737">
    <property type="entry name" value="OmpA-like_sf"/>
</dbReference>
<reference evidence="8 9" key="1">
    <citation type="submission" date="2019-03" db="EMBL/GenBank/DDBJ databases">
        <title>Genomic Encyclopedia of Type Strains, Phase IV (KMG-IV): sequencing the most valuable type-strain genomes for metagenomic binning, comparative biology and taxonomic classification.</title>
        <authorList>
            <person name="Goeker M."/>
        </authorList>
    </citation>
    <scope>NUCLEOTIDE SEQUENCE [LARGE SCALE GENOMIC DNA]</scope>
    <source>
        <strain evidence="8 9">DSM 18792</strain>
    </source>
</reference>
<feature type="domain" description="OmpA-like" evidence="7">
    <location>
        <begin position="221"/>
        <end position="332"/>
    </location>
</feature>
<evidence type="ECO:0000256" key="1">
    <source>
        <dbReference type="ARBA" id="ARBA00004442"/>
    </source>
</evidence>
<dbReference type="EMBL" id="SLUP01000001">
    <property type="protein sequence ID" value="TCL69178.1"/>
    <property type="molecule type" value="Genomic_DNA"/>
</dbReference>
<feature type="signal peptide" evidence="6">
    <location>
        <begin position="1"/>
        <end position="20"/>
    </location>
</feature>
<dbReference type="AlphaFoldDB" id="A0A4R1RRU7"/>
<sequence length="332" mass="38029">MALKHIIIVSIALFTIAFHAQNKTETTSVIRMSEEDLQAVIGKIVEAKKRNMREHGNINDQGKPQEIESDSFEIDYLNKEIEALQKQINATNLKKTPNPTTTQTNNNLYLRRDIEDLEFKINELRNLQAKQNSNEPITIIIEKEPLKQTNTLEKDSLNVIYKQKLQYSIDSLSAVLNNKVATLQTSNPDYSDDLSNIEKKLIAIQSELNLKKASLSKESVLLNKYSSYKNQIFFKNNSKSIEENQFENLNNLVKILNENKNFDVLVKGFASKKGSAVYNQSLSMERTETIKKYLISKGIHPTRILTINYGIDYKATTDDEARRVEISLVIRK</sequence>
<gene>
    <name evidence="8" type="ORF">EV196_101612</name>
</gene>
<evidence type="ECO:0000256" key="2">
    <source>
        <dbReference type="ARBA" id="ARBA00023136"/>
    </source>
</evidence>
<keyword evidence="9" id="KW-1185">Reference proteome</keyword>